<name>A0A0G1H561_9BACT</name>
<accession>A0A0G1H561</accession>
<dbReference type="STRING" id="1618647.UW30_C0003G0040"/>
<keyword evidence="1" id="KW-1133">Transmembrane helix</keyword>
<dbReference type="EMBL" id="LCHU01000003">
    <property type="protein sequence ID" value="KKT41940.1"/>
    <property type="molecule type" value="Genomic_DNA"/>
</dbReference>
<evidence type="ECO:0000313" key="2">
    <source>
        <dbReference type="EMBL" id="KKT41940.1"/>
    </source>
</evidence>
<comment type="caution">
    <text evidence="2">The sequence shown here is derived from an EMBL/GenBank/DDBJ whole genome shotgun (WGS) entry which is preliminary data.</text>
</comment>
<evidence type="ECO:0000313" key="3">
    <source>
        <dbReference type="Proteomes" id="UP000034736"/>
    </source>
</evidence>
<dbReference type="Proteomes" id="UP000034736">
    <property type="component" value="Unassembled WGS sequence"/>
</dbReference>
<protein>
    <submittedName>
        <fullName evidence="2">Uncharacterized protein</fullName>
    </submittedName>
</protein>
<evidence type="ECO:0000256" key="1">
    <source>
        <dbReference type="SAM" id="Phobius"/>
    </source>
</evidence>
<keyword evidence="1" id="KW-0812">Transmembrane</keyword>
<keyword evidence="1" id="KW-0472">Membrane</keyword>
<reference evidence="2 3" key="1">
    <citation type="journal article" date="2015" name="Nature">
        <title>rRNA introns, odd ribosomes, and small enigmatic genomes across a large radiation of phyla.</title>
        <authorList>
            <person name="Brown C.T."/>
            <person name="Hug L.A."/>
            <person name="Thomas B.C."/>
            <person name="Sharon I."/>
            <person name="Castelle C.J."/>
            <person name="Singh A."/>
            <person name="Wilkins M.J."/>
            <person name="Williams K.H."/>
            <person name="Banfield J.F."/>
        </authorList>
    </citation>
    <scope>NUCLEOTIDE SEQUENCE [LARGE SCALE GENOMIC DNA]</scope>
</reference>
<feature type="transmembrane region" description="Helical" evidence="1">
    <location>
        <begin position="7"/>
        <end position="26"/>
    </location>
</feature>
<sequence length="330" mass="34839">MNIINKVIIALVVGVAAFSAFYYFVYKVPVSPGADISNGGNVPSPTAVQTAPTTGSGTKIPQSVVSGGSYSRILGEADLDKSLFDAEVIDANSVTGDKAEFLAVGQSYDESTLPSADFCASIPNLAAGIISKIEAREVAVKTKRADMLNKMTSGRKNRDAIRDSYKLQLSLMQDEYFARLGGKAPNAAGKSASEKFISLLIDASKAKRTGVGSVTATFRTGIDEAFLARTGLINAAVAAYKSLATTAFDKTKTDCGSGIAPAVVRTNLQTALKTAKDKFNSDFAAAEKLSTVILPLVEQRKTTMASVLSTFKTTMEKARADLKKAYPQAE</sequence>
<dbReference type="AlphaFoldDB" id="A0A0G1H561"/>
<gene>
    <name evidence="2" type="ORF">UW30_C0003G0040</name>
</gene>
<proteinExistence type="predicted"/>
<organism evidence="2 3">
    <name type="scientific">Candidatus Giovannonibacteria bacterium GW2011_GWA2_44_13b</name>
    <dbReference type="NCBI Taxonomy" id="1618647"/>
    <lineage>
        <taxon>Bacteria</taxon>
        <taxon>Candidatus Giovannoniibacteriota</taxon>
    </lineage>
</organism>